<dbReference type="Pfam" id="PF02674">
    <property type="entry name" value="Colicin_V"/>
    <property type="match status" value="1"/>
</dbReference>
<keyword evidence="2 5" id="KW-0812">Transmembrane</keyword>
<dbReference type="AlphaFoldDB" id="A0A840EGE2"/>
<comment type="caution">
    <text evidence="6">The sequence shown here is derived from an EMBL/GenBank/DDBJ whole genome shotgun (WGS) entry which is preliminary data.</text>
</comment>
<feature type="transmembrane region" description="Helical" evidence="5">
    <location>
        <begin position="31"/>
        <end position="53"/>
    </location>
</feature>
<dbReference type="Proteomes" id="UP000553034">
    <property type="component" value="Unassembled WGS sequence"/>
</dbReference>
<evidence type="ECO:0000256" key="1">
    <source>
        <dbReference type="ARBA" id="ARBA00004141"/>
    </source>
</evidence>
<evidence type="ECO:0000256" key="3">
    <source>
        <dbReference type="ARBA" id="ARBA00022989"/>
    </source>
</evidence>
<dbReference type="PANTHER" id="PTHR37306:SF1">
    <property type="entry name" value="COLICIN V PRODUCTION PROTEIN"/>
    <property type="match status" value="1"/>
</dbReference>
<evidence type="ECO:0000313" key="6">
    <source>
        <dbReference type="EMBL" id="MBB4118302.1"/>
    </source>
</evidence>
<feature type="transmembrane region" description="Helical" evidence="5">
    <location>
        <begin position="101"/>
        <end position="122"/>
    </location>
</feature>
<accession>A0A840EGE2</accession>
<dbReference type="GO" id="GO:0009403">
    <property type="term" value="P:toxin biosynthetic process"/>
    <property type="evidence" value="ECO:0007669"/>
    <property type="project" value="InterPro"/>
</dbReference>
<protein>
    <submittedName>
        <fullName evidence="6">Membrane protein required for colicin V production</fullName>
    </submittedName>
</protein>
<dbReference type="EMBL" id="JACIFO010000002">
    <property type="protein sequence ID" value="MBB4118302.1"/>
    <property type="molecule type" value="Genomic_DNA"/>
</dbReference>
<keyword evidence="3 5" id="KW-1133">Transmembrane helix</keyword>
<name>A0A840EGE2_9FLAO</name>
<evidence type="ECO:0000256" key="4">
    <source>
        <dbReference type="ARBA" id="ARBA00023136"/>
    </source>
</evidence>
<sequence length="178" mass="19444">MNGIDIVFIVLLLIGLIRGLSKGLIIELSSLIALLGGVYAAIKYAYFMQNILIGYTNWNENIIKIIAFSLTFIGVFIVIAFLGKLLTKLVHFVALGLVNRILGGLFGVLKIALLLSILTFVFEKINNSTALVTESLLSESILYEPIKSLIPEVIPAVNDFLETQEESPSTNTSVSEVI</sequence>
<gene>
    <name evidence="6" type="ORF">GGR32_000576</name>
</gene>
<evidence type="ECO:0000256" key="2">
    <source>
        <dbReference type="ARBA" id="ARBA00022692"/>
    </source>
</evidence>
<comment type="subcellular location">
    <subcellularLocation>
        <location evidence="1">Membrane</location>
        <topology evidence="1">Multi-pass membrane protein</topology>
    </subcellularLocation>
</comment>
<evidence type="ECO:0000313" key="7">
    <source>
        <dbReference type="Proteomes" id="UP000553034"/>
    </source>
</evidence>
<organism evidence="6 7">
    <name type="scientific">Mesonia hippocampi</name>
    <dbReference type="NCBI Taxonomy" id="1628250"/>
    <lineage>
        <taxon>Bacteria</taxon>
        <taxon>Pseudomonadati</taxon>
        <taxon>Bacteroidota</taxon>
        <taxon>Flavobacteriia</taxon>
        <taxon>Flavobacteriales</taxon>
        <taxon>Flavobacteriaceae</taxon>
        <taxon>Mesonia</taxon>
    </lineage>
</organism>
<evidence type="ECO:0000256" key="5">
    <source>
        <dbReference type="SAM" id="Phobius"/>
    </source>
</evidence>
<keyword evidence="7" id="KW-1185">Reference proteome</keyword>
<dbReference type="InterPro" id="IPR003825">
    <property type="entry name" value="Colicin-V_CvpA"/>
</dbReference>
<reference evidence="6 7" key="1">
    <citation type="submission" date="2020-08" db="EMBL/GenBank/DDBJ databases">
        <title>Genomic Encyclopedia of Type Strains, Phase IV (KMG-IV): sequencing the most valuable type-strain genomes for metagenomic binning, comparative biology and taxonomic classification.</title>
        <authorList>
            <person name="Goeker M."/>
        </authorList>
    </citation>
    <scope>NUCLEOTIDE SEQUENCE [LARGE SCALE GENOMIC DNA]</scope>
    <source>
        <strain evidence="6 7">DSM 29568</strain>
    </source>
</reference>
<proteinExistence type="predicted"/>
<dbReference type="RefSeq" id="WP_183476165.1">
    <property type="nucleotide sequence ID" value="NZ_JACIFO010000002.1"/>
</dbReference>
<dbReference type="PANTHER" id="PTHR37306">
    <property type="entry name" value="COLICIN V PRODUCTION PROTEIN"/>
    <property type="match status" value="1"/>
</dbReference>
<dbReference type="GO" id="GO:0016020">
    <property type="term" value="C:membrane"/>
    <property type="evidence" value="ECO:0007669"/>
    <property type="project" value="UniProtKB-SubCell"/>
</dbReference>
<feature type="transmembrane region" description="Helical" evidence="5">
    <location>
        <begin position="65"/>
        <end position="86"/>
    </location>
</feature>
<keyword evidence="4 5" id="KW-0472">Membrane</keyword>